<reference evidence="2 3" key="1">
    <citation type="journal article" date="2024" name="J Genomics">
        <title>Draft genome sequencing and assembly of Favolaschia claudopus CIRM-BRFM 2984 isolated from oak limbs.</title>
        <authorList>
            <person name="Navarro D."/>
            <person name="Drula E."/>
            <person name="Chaduli D."/>
            <person name="Cazenave R."/>
            <person name="Ahrendt S."/>
            <person name="Wang J."/>
            <person name="Lipzen A."/>
            <person name="Daum C."/>
            <person name="Barry K."/>
            <person name="Grigoriev I.V."/>
            <person name="Favel A."/>
            <person name="Rosso M.N."/>
            <person name="Martin F."/>
        </authorList>
    </citation>
    <scope>NUCLEOTIDE SEQUENCE [LARGE SCALE GENOMIC DNA]</scope>
    <source>
        <strain evidence="2 3">CIRM-BRFM 2984</strain>
    </source>
</reference>
<feature type="compositionally biased region" description="Acidic residues" evidence="1">
    <location>
        <begin position="581"/>
        <end position="590"/>
    </location>
</feature>
<feature type="compositionally biased region" description="Low complexity" evidence="1">
    <location>
        <begin position="669"/>
        <end position="678"/>
    </location>
</feature>
<protein>
    <submittedName>
        <fullName evidence="2">Uncharacterized protein</fullName>
    </submittedName>
</protein>
<feature type="region of interest" description="Disordered" evidence="1">
    <location>
        <begin position="833"/>
        <end position="880"/>
    </location>
</feature>
<evidence type="ECO:0000313" key="2">
    <source>
        <dbReference type="EMBL" id="KAK7052744.1"/>
    </source>
</evidence>
<proteinExistence type="predicted"/>
<evidence type="ECO:0000256" key="1">
    <source>
        <dbReference type="SAM" id="MobiDB-lite"/>
    </source>
</evidence>
<feature type="compositionally biased region" description="Basic and acidic residues" evidence="1">
    <location>
        <begin position="550"/>
        <end position="578"/>
    </location>
</feature>
<comment type="caution">
    <text evidence="2">The sequence shown here is derived from an EMBL/GenBank/DDBJ whole genome shotgun (WGS) entry which is preliminary data.</text>
</comment>
<feature type="compositionally biased region" description="Low complexity" evidence="1">
    <location>
        <begin position="20"/>
        <end position="39"/>
    </location>
</feature>
<feature type="compositionally biased region" description="Pro residues" evidence="1">
    <location>
        <begin position="355"/>
        <end position="365"/>
    </location>
</feature>
<feature type="compositionally biased region" description="Low complexity" evidence="1">
    <location>
        <begin position="700"/>
        <end position="727"/>
    </location>
</feature>
<sequence>MPRTDTTPRRRAKRDSQSQLRTSLPNRLSSSSKSTTNANDDATPKVKVKTEYIPTSIPPSPTITIPARKPSQTQTWRHPDELRYIRNGNGGDTWDDMTIVRFLRDTAVSVPPRPSSTQDPFVIVRCANPNSNAASKGNDAEEVRLPRGYRLPLLWLQKFLWLSVPIIFLEHNHNNAKSWHEDKFDLLHVARLCATLLASAREAAGVENGGSGMDRGWRCASFDRALRRYWRKWLNGRDEFVRDFWREFEEEEFEGDVLKLNWSAWVLRGHQQYKLTKEEADNGISAAEFTGGLVIDEENGTFAWVDPSSAVPVQVTPQVSVPLPPPAAVVSAPVIPIPAEPVSTRRPPITAATAPPAPLPAPPPAQIQSKAEETCATPREPPPVTVRPKEKAKSKPRSTTKTTTTTTAGVAKAIGGGGGAAGGGGEVKHDTTVCGSISLASLVSRIPPGGGRHRSTSWTSVPPIAVDTSVSVSVDGYAPMQVDGEEERRMPPPDIGIGIGAGTGRPGYLVSRVLVPVDVTPRKGAVLSTLSLPYGAPLRTPFVAAQARNMTEDERGDPHPEESNINIKQEEDIPRIADPDSFSDLDDSDCELLYPESESSPPKIFPLIDPDTTTLPRTRAHSPLSPSRQDAAAANSNSSPVSESLFRSSPSPAGQSFSTAHFPLPENGDNTTDANANASINLPSTGPDSHHPASSHIDIPTTTPFTFTPVPSSSSASPSTQSQSQLIVPPATTHTHALQQQQLLSPLADLAAEPNLDLLARLTQSWNELRSEVGALRAELQLHGHGAPRMSANVEQLEARVRRLEEDGHGSRSGSQSGFGVFENGVGLSISAPLARRRGPRSSAASSSSFSFDASRHPLQHLIDGDGDVPMMDVVDDEAQ</sequence>
<accession>A0AAW0DP58</accession>
<dbReference type="AlphaFoldDB" id="A0AAW0DP58"/>
<feature type="compositionally biased region" description="Low complexity" evidence="1">
    <location>
        <begin position="841"/>
        <end position="853"/>
    </location>
</feature>
<feature type="compositionally biased region" description="Polar residues" evidence="1">
    <location>
        <begin position="640"/>
        <end position="659"/>
    </location>
</feature>
<feature type="region of interest" description="Disordered" evidence="1">
    <location>
        <begin position="343"/>
        <end position="405"/>
    </location>
</feature>
<evidence type="ECO:0000313" key="3">
    <source>
        <dbReference type="Proteomes" id="UP001362999"/>
    </source>
</evidence>
<feature type="region of interest" description="Disordered" evidence="1">
    <location>
        <begin position="549"/>
        <end position="727"/>
    </location>
</feature>
<dbReference type="EMBL" id="JAWWNJ010000007">
    <property type="protein sequence ID" value="KAK7052744.1"/>
    <property type="molecule type" value="Genomic_DNA"/>
</dbReference>
<gene>
    <name evidence="2" type="ORF">R3P38DRAFT_3255831</name>
</gene>
<feature type="region of interest" description="Disordered" evidence="1">
    <location>
        <begin position="1"/>
        <end position="75"/>
    </location>
</feature>
<organism evidence="2 3">
    <name type="scientific">Favolaschia claudopus</name>
    <dbReference type="NCBI Taxonomy" id="2862362"/>
    <lineage>
        <taxon>Eukaryota</taxon>
        <taxon>Fungi</taxon>
        <taxon>Dikarya</taxon>
        <taxon>Basidiomycota</taxon>
        <taxon>Agaricomycotina</taxon>
        <taxon>Agaricomycetes</taxon>
        <taxon>Agaricomycetidae</taxon>
        <taxon>Agaricales</taxon>
        <taxon>Marasmiineae</taxon>
        <taxon>Mycenaceae</taxon>
        <taxon>Favolaschia</taxon>
    </lineage>
</organism>
<dbReference type="Proteomes" id="UP001362999">
    <property type="component" value="Unassembled WGS sequence"/>
</dbReference>
<name>A0AAW0DP58_9AGAR</name>
<keyword evidence="3" id="KW-1185">Reference proteome</keyword>